<comment type="caution">
    <text evidence="1">The sequence shown here is derived from an EMBL/GenBank/DDBJ whole genome shotgun (WGS) entry which is preliminary data.</text>
</comment>
<dbReference type="InterPro" id="IPR020296">
    <property type="entry name" value="Spore_Cse60"/>
</dbReference>
<dbReference type="eggNOG" id="ENOG5033FGC">
    <property type="taxonomic scope" value="Bacteria"/>
</dbReference>
<dbReference type="Proteomes" id="UP000003157">
    <property type="component" value="Unassembled WGS sequence"/>
</dbReference>
<dbReference type="Pfam" id="PF10957">
    <property type="entry name" value="Spore_Cse60"/>
    <property type="match status" value="1"/>
</dbReference>
<evidence type="ECO:0008006" key="3">
    <source>
        <dbReference type="Google" id="ProtNLM"/>
    </source>
</evidence>
<evidence type="ECO:0000313" key="2">
    <source>
        <dbReference type="Proteomes" id="UP000003157"/>
    </source>
</evidence>
<evidence type="ECO:0000313" key="1">
    <source>
        <dbReference type="EMBL" id="EFW04346.1"/>
    </source>
</evidence>
<proteinExistence type="predicted"/>
<reference evidence="1 2" key="1">
    <citation type="submission" date="2010-12" db="EMBL/GenBank/DDBJ databases">
        <title>The Genome Sequence of Coprobacillus sp. strain 29_1.</title>
        <authorList>
            <consortium name="The Broad Institute Genome Sequencing Platform"/>
            <person name="Earl A."/>
            <person name="Ward D."/>
            <person name="Feldgarden M."/>
            <person name="Gevers D."/>
            <person name="Daigneault M."/>
            <person name="Sibley C.D."/>
            <person name="White A."/>
            <person name="Strauss J."/>
            <person name="Allen-Vercoe E."/>
            <person name="Young S.K."/>
            <person name="Zeng Q."/>
            <person name="Gargeya S."/>
            <person name="Fitzgerald M."/>
            <person name="Haas B."/>
            <person name="Abouelleil A."/>
            <person name="Alvarado L."/>
            <person name="Arachchi H.M."/>
            <person name="Berlin A."/>
            <person name="Brown A."/>
            <person name="Chapman S.B."/>
            <person name="Chen Z."/>
            <person name="Dunbar C."/>
            <person name="Freedman E."/>
            <person name="Gearin G."/>
            <person name="Gellesch M."/>
            <person name="Goldberg J."/>
            <person name="Griggs A."/>
            <person name="Gujja S."/>
            <person name="Heilman E."/>
            <person name="Heiman D."/>
            <person name="Howarth C."/>
            <person name="Larson L."/>
            <person name="Lui A."/>
            <person name="MacDonald P.J.P."/>
            <person name="Mehta T."/>
            <person name="Montmayeur A."/>
            <person name="Murphy C."/>
            <person name="Neiman D."/>
            <person name="Pearson M."/>
            <person name="Priest M."/>
            <person name="Roberts A."/>
            <person name="Saif S."/>
            <person name="Shea T."/>
            <person name="Shenoy N."/>
            <person name="Sisk P."/>
            <person name="Stolte C."/>
            <person name="Sykes S."/>
            <person name="White J."/>
            <person name="Yandava C."/>
            <person name="Nusbaum C."/>
            <person name="Birren B."/>
        </authorList>
    </citation>
    <scope>NUCLEOTIDE SEQUENCE [LARGE SCALE GENOMIC DNA]</scope>
    <source>
        <strain evidence="1 2">29_1</strain>
    </source>
</reference>
<dbReference type="RefSeq" id="WP_008789717.1">
    <property type="nucleotide sequence ID" value="NZ_AKCB01000001.1"/>
</dbReference>
<gene>
    <name evidence="1" type="ORF">HMPREF9488_02629</name>
</gene>
<dbReference type="STRING" id="100884.GCA_000269565_00281"/>
<protein>
    <recommendedName>
        <fullName evidence="3">Sporulation protein cse60</fullName>
    </recommendedName>
</protein>
<organism evidence="1 2">
    <name type="scientific">Coprobacillus cateniformis</name>
    <dbReference type="NCBI Taxonomy" id="100884"/>
    <lineage>
        <taxon>Bacteria</taxon>
        <taxon>Bacillati</taxon>
        <taxon>Bacillota</taxon>
        <taxon>Erysipelotrichia</taxon>
        <taxon>Erysipelotrichales</taxon>
        <taxon>Coprobacillaceae</taxon>
        <taxon>Coprobacillus</taxon>
    </lineage>
</organism>
<sequence length="55" mass="6525">MKIKIIEKTHELDLEDAVNDFIEKENPTIHKIHYQVSMTSHNGELEYSFSCLIEY</sequence>
<accession>E7GCY7</accession>
<name>E7GCY7_9FIRM</name>
<keyword evidence="2" id="KW-1185">Reference proteome</keyword>
<dbReference type="EMBL" id="ADKX01000039">
    <property type="protein sequence ID" value="EFW04346.1"/>
    <property type="molecule type" value="Genomic_DNA"/>
</dbReference>
<dbReference type="GeneID" id="78231714"/>
<dbReference type="OrthoDB" id="1653053at2"/>
<dbReference type="HOGENOM" id="CLU_2971456_0_0_9"/>
<dbReference type="AlphaFoldDB" id="E7GCY7"/>